<name>A0A1Y6K249_9CHLR</name>
<evidence type="ECO:0000313" key="2">
    <source>
        <dbReference type="EMBL" id="SMX53714.1"/>
    </source>
</evidence>
<evidence type="ECO:0008006" key="4">
    <source>
        <dbReference type="Google" id="ProtNLM"/>
    </source>
</evidence>
<feature type="region of interest" description="Disordered" evidence="1">
    <location>
        <begin position="1"/>
        <end position="24"/>
    </location>
</feature>
<accession>A0A1Y6K249</accession>
<evidence type="ECO:0000256" key="1">
    <source>
        <dbReference type="SAM" id="MobiDB-lite"/>
    </source>
</evidence>
<dbReference type="KEGG" id="abat:CFX1CAM_0649"/>
<sequence>MIRGMGTCKGGDVPWLSENPKSGTIPPGGEVAIAVTFDSTGLGIGDYFAIIRVSSPPAPAIDVPVTLHVINEAPVAEDQAVTTPFNTPIAISLVATDPDGDVLAYSIVGGPGHGVLEYGMGELPALTYIPNPTWSGVDSFTFKANDGLIDSNIATVTITVGAKPLNKIFLPLIRR</sequence>
<dbReference type="EMBL" id="LT859958">
    <property type="protein sequence ID" value="SMX53714.1"/>
    <property type="molecule type" value="Genomic_DNA"/>
</dbReference>
<dbReference type="Gene3D" id="2.60.40.3440">
    <property type="match status" value="1"/>
</dbReference>
<dbReference type="AlphaFoldDB" id="A0A1Y6K249"/>
<gene>
    <name evidence="2" type="ORF">CFX1CAM_0649</name>
</gene>
<organism evidence="2 3">
    <name type="scientific">Candidatus Brevifilum fermentans</name>
    <dbReference type="NCBI Taxonomy" id="1986204"/>
    <lineage>
        <taxon>Bacteria</taxon>
        <taxon>Bacillati</taxon>
        <taxon>Chloroflexota</taxon>
        <taxon>Anaerolineae</taxon>
        <taxon>Anaerolineales</taxon>
        <taxon>Anaerolineaceae</taxon>
        <taxon>Candidatus Brevifilum</taxon>
    </lineage>
</organism>
<dbReference type="Proteomes" id="UP000195514">
    <property type="component" value="Chromosome I"/>
</dbReference>
<dbReference type="Pfam" id="PF17963">
    <property type="entry name" value="Big_9"/>
    <property type="match status" value="1"/>
</dbReference>
<proteinExistence type="predicted"/>
<reference evidence="3" key="1">
    <citation type="submission" date="2017-05" db="EMBL/GenBank/DDBJ databases">
        <authorList>
            <person name="Kirkegaard R."/>
            <person name="Mcilroy J S."/>
        </authorList>
    </citation>
    <scope>NUCLEOTIDE SEQUENCE [LARGE SCALE GENOMIC DNA]</scope>
</reference>
<protein>
    <recommendedName>
        <fullName evidence="4">Cadherin domain-containing protein</fullName>
    </recommendedName>
</protein>
<keyword evidence="3" id="KW-1185">Reference proteome</keyword>
<evidence type="ECO:0000313" key="3">
    <source>
        <dbReference type="Proteomes" id="UP000195514"/>
    </source>
</evidence>